<dbReference type="Pfam" id="PF15445">
    <property type="entry name" value="ATS"/>
    <property type="match status" value="1"/>
</dbReference>
<dbReference type="EMBL" id="LVLB01000444">
    <property type="protein sequence ID" value="KYN92932.1"/>
    <property type="molecule type" value="Genomic_DNA"/>
</dbReference>
<evidence type="ECO:0000313" key="2">
    <source>
        <dbReference type="EMBL" id="KYN92932.1"/>
    </source>
</evidence>
<dbReference type="VEuPathDB" id="PlasmoDB:PGABG01_0600100"/>
<organism evidence="2 3">
    <name type="scientific">Plasmodium gaboni</name>
    <dbReference type="NCBI Taxonomy" id="647221"/>
    <lineage>
        <taxon>Eukaryota</taxon>
        <taxon>Sar</taxon>
        <taxon>Alveolata</taxon>
        <taxon>Apicomplexa</taxon>
        <taxon>Aconoidasida</taxon>
        <taxon>Haemosporida</taxon>
        <taxon>Plasmodiidae</taxon>
        <taxon>Plasmodium</taxon>
        <taxon>Plasmodium (Laverania)</taxon>
    </lineage>
</organism>
<dbReference type="FunFam" id="1.10.1900.40:FF:000001">
    <property type="entry name" value="Erythrocyte membrane protein 1"/>
    <property type="match status" value="1"/>
</dbReference>
<dbReference type="GeneID" id="29774175"/>
<proteinExistence type="predicted"/>
<dbReference type="Gene3D" id="1.10.1900.40">
    <property type="entry name" value="Acidic terminal segments, variant surface antigen of PfEMP1"/>
    <property type="match status" value="2"/>
</dbReference>
<dbReference type="AlphaFoldDB" id="A0A151L1U9"/>
<dbReference type="Proteomes" id="UP000076004">
    <property type="component" value="Unassembled WGS sequence"/>
</dbReference>
<name>A0A151L1U9_9APIC</name>
<evidence type="ECO:0000313" key="3">
    <source>
        <dbReference type="Proteomes" id="UP000076004"/>
    </source>
</evidence>
<dbReference type="VEuPathDB" id="PlasmoDB:PGSY75_0044600"/>
<protein>
    <submittedName>
        <fullName evidence="2">Putative EMP1-like protein</fullName>
    </submittedName>
</protein>
<dbReference type="InterPro" id="IPR029211">
    <property type="entry name" value="PfEMP1_ATS"/>
</dbReference>
<comment type="caution">
    <text evidence="2">The sequence shown here is derived from an EMBL/GenBank/DDBJ whole genome shotgun (WGS) entry which is preliminary data.</text>
</comment>
<dbReference type="InterPro" id="IPR044932">
    <property type="entry name" value="PfEMP1_ATS_sf"/>
</dbReference>
<dbReference type="KEGG" id="pgab:PGSY75_0044600"/>
<accession>A0A151L1U9</accession>
<reference evidence="2 3" key="1">
    <citation type="journal article" date="2016" name="Nat. Commun.">
        <title>Genomes of cryptic chimpanzee Plasmodium species reveal key evolutionary events leading to human malaria.</title>
        <authorList>
            <person name="Sundararaman S.A."/>
            <person name="Plenderleith L.J."/>
            <person name="Liu W."/>
            <person name="Loy D.E."/>
            <person name="Learn G.H."/>
            <person name="Li Y."/>
            <person name="Shaw K.S."/>
            <person name="Ayouba A."/>
            <person name="Peeters M."/>
            <person name="Speede S."/>
            <person name="Shaw G.M."/>
            <person name="Bushman F.D."/>
            <person name="Brisson D."/>
            <person name="Rayner J.C."/>
            <person name="Sharp P.M."/>
            <person name="Hahn B.H."/>
        </authorList>
    </citation>
    <scope>NUCLEOTIDE SEQUENCE [LARGE SCALE GENOMIC DNA]</scope>
    <source>
        <strain evidence="2 3">SY75</strain>
    </source>
</reference>
<feature type="non-terminal residue" evidence="2">
    <location>
        <position position="1"/>
    </location>
</feature>
<sequence>KKPPAIPPEIFRVLNIPQNDYSIPTNDSTNRYVPYRNAQYKGKTYIYMEGNEPDDYIGNISSSDITSSSEREYEEMDINDIYKPLGPKYKTLIEVVLKPSTNNNVQDTYTDDVKNNSDIPINKLTDEEWNELKKDFISQYLNNIGPDVQLNNELQSDNIPKHIQPDIIHNNMEEKPFITSIQDRKLYSDDGDIVSYNIDWNVPKNISSNTTDDPKYVSSNDQYTGIDLINDSLNNYEHIDIYDELFKRKENELFGTKHRKNTSTNSVAKQIGSDPINNQIDLFHKCLDRHRDMCEKWNNKEEILNKLNEEWNKSNNEHVLYIPLNDNADDINTINNENYNMINANKHERNHKTSLEHLGSTNIPPNDLTTQNNGSQEKNLRTNVSINIHFDENNNNNNVLTNNVTHEEDHLENMYNF</sequence>
<feature type="domain" description="Plasmodium falciparum erythrocyte membrane protein 1 acidic terminal segment" evidence="1">
    <location>
        <begin position="9"/>
        <end position="414"/>
    </location>
</feature>
<dbReference type="RefSeq" id="XP_018638658.1">
    <property type="nucleotide sequence ID" value="XM_018783560.1"/>
</dbReference>
<evidence type="ECO:0000259" key="1">
    <source>
        <dbReference type="Pfam" id="PF15445"/>
    </source>
</evidence>
<gene>
    <name evidence="2" type="ORF">PGSY75_0044600</name>
</gene>